<dbReference type="AlphaFoldDB" id="A0A0K2TX17"/>
<proteinExistence type="predicted"/>
<accession>A0A0K2TX17</accession>
<sequence>WQTQQWLLPLEILDPIECHPRLFHRSSNSHVLLRRNLLVTHSSYR</sequence>
<name>A0A0K2TX17_LEPSM</name>
<feature type="non-terminal residue" evidence="1">
    <location>
        <position position="1"/>
    </location>
</feature>
<organism evidence="1">
    <name type="scientific">Lepeophtheirus salmonis</name>
    <name type="common">Salmon louse</name>
    <name type="synonym">Caligus salmonis</name>
    <dbReference type="NCBI Taxonomy" id="72036"/>
    <lineage>
        <taxon>Eukaryota</taxon>
        <taxon>Metazoa</taxon>
        <taxon>Ecdysozoa</taxon>
        <taxon>Arthropoda</taxon>
        <taxon>Crustacea</taxon>
        <taxon>Multicrustacea</taxon>
        <taxon>Hexanauplia</taxon>
        <taxon>Copepoda</taxon>
        <taxon>Siphonostomatoida</taxon>
        <taxon>Caligidae</taxon>
        <taxon>Lepeophtheirus</taxon>
    </lineage>
</organism>
<protein>
    <submittedName>
        <fullName evidence="1">Uncharacterized protein</fullName>
    </submittedName>
</protein>
<evidence type="ECO:0000313" key="1">
    <source>
        <dbReference type="EMBL" id="CDW30370.1"/>
    </source>
</evidence>
<reference evidence="1" key="1">
    <citation type="submission" date="2014-05" db="EMBL/GenBank/DDBJ databases">
        <authorList>
            <person name="Chronopoulou M."/>
        </authorList>
    </citation>
    <scope>NUCLEOTIDE SEQUENCE</scope>
    <source>
        <tissue evidence="1">Whole organism</tissue>
    </source>
</reference>
<dbReference type="EMBL" id="HACA01013009">
    <property type="protein sequence ID" value="CDW30370.1"/>
    <property type="molecule type" value="Transcribed_RNA"/>
</dbReference>